<organism evidence="1 2">
    <name type="scientific">Rippkaea orientalis (strain PCC 8801 / RF-1)</name>
    <name type="common">Cyanothece sp. (strain PCC 8801)</name>
    <dbReference type="NCBI Taxonomy" id="41431"/>
    <lineage>
        <taxon>Bacteria</taxon>
        <taxon>Bacillati</taxon>
        <taxon>Cyanobacteriota</taxon>
        <taxon>Cyanophyceae</taxon>
        <taxon>Oscillatoriophycideae</taxon>
        <taxon>Chroococcales</taxon>
        <taxon>Aphanothecaceae</taxon>
        <taxon>Rippkaea</taxon>
        <taxon>Rippkaea orientalis</taxon>
    </lineage>
</organism>
<dbReference type="OrthoDB" id="515027at2"/>
<dbReference type="eggNOG" id="ENOG5032YWI">
    <property type="taxonomic scope" value="Bacteria"/>
</dbReference>
<evidence type="ECO:0000313" key="2">
    <source>
        <dbReference type="Proteomes" id="UP000008204"/>
    </source>
</evidence>
<sequence length="83" mass="9617">MNSANLPLKSSQIVQVPWNDRWTVYHRLQELGISCYCSSNQPLEVQLSSPTAVIQLWSVVKHCSSSRQELIQWLQTCWDLKKT</sequence>
<dbReference type="AlphaFoldDB" id="B7K3S1"/>
<dbReference type="Proteomes" id="UP000008204">
    <property type="component" value="Chromosome"/>
</dbReference>
<dbReference type="STRING" id="41431.PCC8801_2451"/>
<name>B7K3S1_RIPO1</name>
<dbReference type="HOGENOM" id="CLU_174106_0_0_3"/>
<proteinExistence type="predicted"/>
<dbReference type="InterPro" id="IPR054637">
    <property type="entry name" value="Asr1405_Asl0597-like"/>
</dbReference>
<dbReference type="KEGG" id="cyp:PCC8801_2451"/>
<reference evidence="2" key="1">
    <citation type="journal article" date="2011" name="MBio">
        <title>Novel metabolic attributes of the genus Cyanothece, comprising a group of unicellular nitrogen-fixing Cyanobacteria.</title>
        <authorList>
            <person name="Bandyopadhyay A."/>
            <person name="Elvitigala T."/>
            <person name="Welsh E."/>
            <person name="Stockel J."/>
            <person name="Liberton M."/>
            <person name="Min H."/>
            <person name="Sherman L.A."/>
            <person name="Pakrasi H.B."/>
        </authorList>
    </citation>
    <scope>NUCLEOTIDE SEQUENCE [LARGE SCALE GENOMIC DNA]</scope>
    <source>
        <strain evidence="2">PCC 8801</strain>
    </source>
</reference>
<accession>B7K3S1</accession>
<gene>
    <name evidence="1" type="ordered locus">PCC8801_2451</name>
</gene>
<evidence type="ECO:0000313" key="1">
    <source>
        <dbReference type="EMBL" id="ACK66461.1"/>
    </source>
</evidence>
<dbReference type="NCBIfam" id="NF045598">
    <property type="entry name" value="asr1405_asl0597"/>
    <property type="match status" value="1"/>
</dbReference>
<keyword evidence="2" id="KW-1185">Reference proteome</keyword>
<dbReference type="RefSeq" id="WP_012595728.1">
    <property type="nucleotide sequence ID" value="NC_011726.1"/>
</dbReference>
<protein>
    <submittedName>
        <fullName evidence="1">Uncharacterized protein</fullName>
    </submittedName>
</protein>
<dbReference type="EMBL" id="CP001287">
    <property type="protein sequence ID" value="ACK66461.1"/>
    <property type="molecule type" value="Genomic_DNA"/>
</dbReference>